<proteinExistence type="predicted"/>
<dbReference type="KEGG" id="thal:A1OE_54"/>
<dbReference type="Proteomes" id="UP000010077">
    <property type="component" value="Chromosome"/>
</dbReference>
<protein>
    <submittedName>
        <fullName evidence="1">Uncharacterized protein</fullName>
    </submittedName>
</protein>
<sequence length="39" mass="4743">MICFLCASINRIVHMIDFFDHLLQTCKYYIVKIIDFLFN</sequence>
<dbReference type="EMBL" id="CP003539">
    <property type="protein sequence ID" value="AFX98268.1"/>
    <property type="molecule type" value="Genomic_DNA"/>
</dbReference>
<organism evidence="1 2">
    <name type="scientific">Candidatus Endolissoclinum faulkneri L2</name>
    <dbReference type="NCBI Taxonomy" id="1193729"/>
    <lineage>
        <taxon>Bacteria</taxon>
        <taxon>Pseudomonadati</taxon>
        <taxon>Pseudomonadota</taxon>
        <taxon>Alphaproteobacteria</taxon>
        <taxon>Rhodospirillales</taxon>
        <taxon>Rhodospirillaceae</taxon>
        <taxon>Candidatus Endolissoclinum</taxon>
    </lineage>
</organism>
<reference evidence="1 2" key="1">
    <citation type="journal article" date="2012" name="Proc. Natl. Acad. Sci. U.S.A.">
        <title>Genome streamlining and chemical defense in a coral reef symbiosis.</title>
        <authorList>
            <person name="Kwan J.C."/>
            <person name="Donia M.S."/>
            <person name="Han A.W."/>
            <person name="Hirose E."/>
            <person name="Haygood M.G."/>
            <person name="Schmidt E.W."/>
        </authorList>
    </citation>
    <scope>NUCLEOTIDE SEQUENCE [LARGE SCALE GENOMIC DNA]</scope>
    <source>
        <strain evidence="1 2">L2</strain>
    </source>
</reference>
<evidence type="ECO:0000313" key="1">
    <source>
        <dbReference type="EMBL" id="AFX98268.1"/>
    </source>
</evidence>
<gene>
    <name evidence="1" type="ORF">A1OE_54</name>
</gene>
<accession>K7Z2R8</accession>
<dbReference type="AlphaFoldDB" id="K7Z2R8"/>
<name>K7Z2R8_9PROT</name>
<keyword evidence="2" id="KW-1185">Reference proteome</keyword>
<evidence type="ECO:0000313" key="2">
    <source>
        <dbReference type="Proteomes" id="UP000010077"/>
    </source>
</evidence>
<dbReference type="HOGENOM" id="CLU_3306431_0_0_5"/>